<dbReference type="Proteomes" id="UP000055136">
    <property type="component" value="Chromosome"/>
</dbReference>
<accession>A0A0S2TET7</accession>
<dbReference type="EMBL" id="CP013099">
    <property type="protein sequence ID" value="ALP53686.1"/>
    <property type="molecule type" value="Genomic_DNA"/>
</dbReference>
<gene>
    <name evidence="1" type="ORF">Tel_11365</name>
</gene>
<evidence type="ECO:0008006" key="3">
    <source>
        <dbReference type="Google" id="ProtNLM"/>
    </source>
</evidence>
<dbReference type="STRING" id="1748243.Tel_11365"/>
<evidence type="ECO:0000313" key="1">
    <source>
        <dbReference type="EMBL" id="ALP53686.1"/>
    </source>
</evidence>
<reference evidence="1" key="1">
    <citation type="submission" date="2015-10" db="EMBL/GenBank/DDBJ databases">
        <title>Description of Candidatus Tenderia electrophaga gen. nov, sp. nov., an Uncultivated Electroautotroph from a Biocathode Enrichment.</title>
        <authorList>
            <person name="Eddie B.J."/>
            <person name="Malanoski A.P."/>
            <person name="Wang Z."/>
            <person name="Hall R.J."/>
            <person name="Oh S.D."/>
            <person name="Heiner C."/>
            <person name="Lin B."/>
            <person name="Strycharz-Glaven S.M."/>
        </authorList>
    </citation>
    <scope>NUCLEOTIDE SEQUENCE [LARGE SCALE GENOMIC DNA]</scope>
    <source>
        <strain evidence="1">NRL1</strain>
    </source>
</reference>
<name>A0A0S2TET7_9GAMM</name>
<sequence>MPPHDSLLAYHVMLYAIQALSEGDLKAIKDLDFTVDEIRQLSQLPVKAIKHLARMSSHFLEIKTDHSCFSKIMVHLRHELANDALQDELLRLEAPITMMNTLFGMSTTEYIQRQKLLGIPGCGAGRPPLPSDEEQVAIWESWVKTEGLPLPERYQHVGQETGQPLRALWSLIQSWESARDNNRIRPRCSRV</sequence>
<dbReference type="InterPro" id="IPR021364">
    <property type="entry name" value="DUF2857"/>
</dbReference>
<keyword evidence="2" id="KW-1185">Reference proteome</keyword>
<proteinExistence type="predicted"/>
<dbReference type="Pfam" id="PF11198">
    <property type="entry name" value="DUF2857"/>
    <property type="match status" value="1"/>
</dbReference>
<dbReference type="AlphaFoldDB" id="A0A0S2TET7"/>
<dbReference type="KEGG" id="tee:Tel_11365"/>
<organism evidence="1 2">
    <name type="scientific">Candidatus Tenderia electrophaga</name>
    <dbReference type="NCBI Taxonomy" id="1748243"/>
    <lineage>
        <taxon>Bacteria</taxon>
        <taxon>Pseudomonadati</taxon>
        <taxon>Pseudomonadota</taxon>
        <taxon>Gammaproteobacteria</taxon>
        <taxon>Candidatus Tenderiales</taxon>
        <taxon>Candidatus Tenderiaceae</taxon>
        <taxon>Candidatus Tenderia</taxon>
    </lineage>
</organism>
<evidence type="ECO:0000313" key="2">
    <source>
        <dbReference type="Proteomes" id="UP000055136"/>
    </source>
</evidence>
<protein>
    <recommendedName>
        <fullName evidence="3">DUF2857 domain-containing protein</fullName>
    </recommendedName>
</protein>